<feature type="compositionally biased region" description="Basic and acidic residues" evidence="1">
    <location>
        <begin position="233"/>
        <end position="247"/>
    </location>
</feature>
<protein>
    <recommendedName>
        <fullName evidence="2">Myb-like domain-containing protein</fullName>
    </recommendedName>
</protein>
<dbReference type="AlphaFoldDB" id="A0AAW1M706"/>
<dbReference type="PANTHER" id="PTHR33492">
    <property type="entry name" value="OSJNBA0043A12.37 PROTEIN-RELATED"/>
    <property type="match status" value="1"/>
</dbReference>
<evidence type="ECO:0000313" key="3">
    <source>
        <dbReference type="EMBL" id="KAK9741658.1"/>
    </source>
</evidence>
<feature type="domain" description="Myb-like" evidence="2">
    <location>
        <begin position="29"/>
        <end position="85"/>
    </location>
</feature>
<evidence type="ECO:0000313" key="4">
    <source>
        <dbReference type="Proteomes" id="UP001443914"/>
    </source>
</evidence>
<dbReference type="InterPro" id="IPR001005">
    <property type="entry name" value="SANT/Myb"/>
</dbReference>
<dbReference type="Gene3D" id="1.10.10.60">
    <property type="entry name" value="Homeodomain-like"/>
    <property type="match status" value="1"/>
</dbReference>
<proteinExistence type="predicted"/>
<reference evidence="3" key="1">
    <citation type="submission" date="2024-03" db="EMBL/GenBank/DDBJ databases">
        <title>WGS assembly of Saponaria officinalis var. Norfolk2.</title>
        <authorList>
            <person name="Jenkins J."/>
            <person name="Shu S."/>
            <person name="Grimwood J."/>
            <person name="Barry K."/>
            <person name="Goodstein D."/>
            <person name="Schmutz J."/>
            <person name="Leebens-Mack J."/>
            <person name="Osbourn A."/>
        </authorList>
    </citation>
    <scope>NUCLEOTIDE SEQUENCE [LARGE SCALE GENOMIC DNA]</scope>
    <source>
        <strain evidence="3">JIC</strain>
    </source>
</reference>
<dbReference type="InterPro" id="IPR044822">
    <property type="entry name" value="Myb_DNA-bind_4"/>
</dbReference>
<gene>
    <name evidence="3" type="ORF">RND81_03G120100</name>
</gene>
<dbReference type="EMBL" id="JBDFQZ010000003">
    <property type="protein sequence ID" value="KAK9741658.1"/>
    <property type="molecule type" value="Genomic_DNA"/>
</dbReference>
<evidence type="ECO:0000256" key="1">
    <source>
        <dbReference type="SAM" id="MobiDB-lite"/>
    </source>
</evidence>
<comment type="caution">
    <text evidence="3">The sequence shown here is derived from an EMBL/GenBank/DDBJ whole genome shotgun (WGS) entry which is preliminary data.</text>
</comment>
<evidence type="ECO:0000259" key="2">
    <source>
        <dbReference type="PROSITE" id="PS50090"/>
    </source>
</evidence>
<sequence>MGRADVCQNGESSSGSRFTRSHLHAGPVWTVQDMHILVNEIAAVEVDCQDALSSYQKWNIIAENCTALEVVRNANQCRRKWELLLADYNAVKEWESVSQAESYWSLECGRRQETGLPVDFDKDLYKAIDEFLKATEQAHTDSESDSDTEAVEVDVLTAVTSGSKPKRVVNRSTPQKHTPVGRKQIALKEEYEKPARTVKDMEQIMATNTTENGKTGPKPKRVKLQSTIPRSTPNERKQLSSEDHDKPMPVVEDVEQILATKIKEKTELIHAIISGVDNHTVDEDMSDVKDDGTLKTETVKIKAEKLIACLADLGKNLEQLCDVVKEC</sequence>
<dbReference type="Pfam" id="PF13837">
    <property type="entry name" value="Myb_DNA-bind_4"/>
    <property type="match status" value="1"/>
</dbReference>
<accession>A0AAW1M706</accession>
<feature type="region of interest" description="Disordered" evidence="1">
    <location>
        <begin position="208"/>
        <end position="248"/>
    </location>
</feature>
<organism evidence="3 4">
    <name type="scientific">Saponaria officinalis</name>
    <name type="common">Common soapwort</name>
    <name type="synonym">Lychnis saponaria</name>
    <dbReference type="NCBI Taxonomy" id="3572"/>
    <lineage>
        <taxon>Eukaryota</taxon>
        <taxon>Viridiplantae</taxon>
        <taxon>Streptophyta</taxon>
        <taxon>Embryophyta</taxon>
        <taxon>Tracheophyta</taxon>
        <taxon>Spermatophyta</taxon>
        <taxon>Magnoliopsida</taxon>
        <taxon>eudicotyledons</taxon>
        <taxon>Gunneridae</taxon>
        <taxon>Pentapetalae</taxon>
        <taxon>Caryophyllales</taxon>
        <taxon>Caryophyllaceae</taxon>
        <taxon>Caryophylleae</taxon>
        <taxon>Saponaria</taxon>
    </lineage>
</organism>
<dbReference type="PROSITE" id="PS50090">
    <property type="entry name" value="MYB_LIKE"/>
    <property type="match status" value="1"/>
</dbReference>
<keyword evidence="4" id="KW-1185">Reference proteome</keyword>
<name>A0AAW1M706_SAPOF</name>
<dbReference type="Proteomes" id="UP001443914">
    <property type="component" value="Unassembled WGS sequence"/>
</dbReference>
<dbReference type="PANTHER" id="PTHR33492:SF4">
    <property type="entry name" value="OS02G0174300 PROTEIN"/>
    <property type="match status" value="1"/>
</dbReference>